<evidence type="ECO:0000313" key="3">
    <source>
        <dbReference type="EMBL" id="OGZ64903.1"/>
    </source>
</evidence>
<sequence>MKKITLILIIFLLSIVAAFAQESHDGEIEEGKKLVESKISCDKMSNEQLETIGDYYMEQMHPGEAHEIMDNMMGGEGSESLKQVHINMAKRLYCNENFYIGYGMMGSGRLTNMMGRGMMGSYPASYDYSNYGYWNIFLILLFAAVFFLTVWIIYRFGIKKTASETPLNILRVRFARGEITKKVFEEKKKDLV</sequence>
<name>A0A1G2HR35_9BACT</name>
<accession>A0A1G2HR35</accession>
<keyword evidence="1" id="KW-0812">Transmembrane</keyword>
<keyword evidence="1" id="KW-1133">Transmembrane helix</keyword>
<dbReference type="AlphaFoldDB" id="A0A1G2HR35"/>
<evidence type="ECO:0000256" key="1">
    <source>
        <dbReference type="SAM" id="Phobius"/>
    </source>
</evidence>
<dbReference type="Proteomes" id="UP000176855">
    <property type="component" value="Unassembled WGS sequence"/>
</dbReference>
<keyword evidence="1" id="KW-0472">Membrane</keyword>
<evidence type="ECO:0000256" key="2">
    <source>
        <dbReference type="SAM" id="SignalP"/>
    </source>
</evidence>
<comment type="caution">
    <text evidence="3">The sequence shown here is derived from an EMBL/GenBank/DDBJ whole genome shotgun (WGS) entry which is preliminary data.</text>
</comment>
<feature type="transmembrane region" description="Helical" evidence="1">
    <location>
        <begin position="131"/>
        <end position="154"/>
    </location>
</feature>
<organism evidence="3 4">
    <name type="scientific">Candidatus Staskawiczbacteria bacterium RIFCSPHIGHO2_01_FULL_39_25</name>
    <dbReference type="NCBI Taxonomy" id="1802202"/>
    <lineage>
        <taxon>Bacteria</taxon>
        <taxon>Candidatus Staskawicziibacteriota</taxon>
    </lineage>
</organism>
<gene>
    <name evidence="3" type="ORF">A2730_03705</name>
</gene>
<protein>
    <recommendedName>
        <fullName evidence="5">SHOCT domain-containing protein</fullName>
    </recommendedName>
</protein>
<evidence type="ECO:0008006" key="5">
    <source>
        <dbReference type="Google" id="ProtNLM"/>
    </source>
</evidence>
<dbReference type="STRING" id="1802202.A2730_03705"/>
<proteinExistence type="predicted"/>
<dbReference type="EMBL" id="MHOO01000001">
    <property type="protein sequence ID" value="OGZ64903.1"/>
    <property type="molecule type" value="Genomic_DNA"/>
</dbReference>
<evidence type="ECO:0000313" key="4">
    <source>
        <dbReference type="Proteomes" id="UP000176855"/>
    </source>
</evidence>
<feature type="chain" id="PRO_5009583155" description="SHOCT domain-containing protein" evidence="2">
    <location>
        <begin position="21"/>
        <end position="192"/>
    </location>
</feature>
<reference evidence="3 4" key="1">
    <citation type="journal article" date="2016" name="Nat. Commun.">
        <title>Thousands of microbial genomes shed light on interconnected biogeochemical processes in an aquifer system.</title>
        <authorList>
            <person name="Anantharaman K."/>
            <person name="Brown C.T."/>
            <person name="Hug L.A."/>
            <person name="Sharon I."/>
            <person name="Castelle C.J."/>
            <person name="Probst A.J."/>
            <person name="Thomas B.C."/>
            <person name="Singh A."/>
            <person name="Wilkins M.J."/>
            <person name="Karaoz U."/>
            <person name="Brodie E.L."/>
            <person name="Williams K.H."/>
            <person name="Hubbard S.S."/>
            <person name="Banfield J.F."/>
        </authorList>
    </citation>
    <scope>NUCLEOTIDE SEQUENCE [LARGE SCALE GENOMIC DNA]</scope>
</reference>
<feature type="signal peptide" evidence="2">
    <location>
        <begin position="1"/>
        <end position="20"/>
    </location>
</feature>
<keyword evidence="2" id="KW-0732">Signal</keyword>